<proteinExistence type="predicted"/>
<dbReference type="Pfam" id="PF13406">
    <property type="entry name" value="SLT_2"/>
    <property type="match status" value="1"/>
</dbReference>
<dbReference type="Pfam" id="PF01471">
    <property type="entry name" value="PG_binding_1"/>
    <property type="match status" value="1"/>
</dbReference>
<dbReference type="InterPro" id="IPR031304">
    <property type="entry name" value="SLT_2"/>
</dbReference>
<evidence type="ECO:0000313" key="5">
    <source>
        <dbReference type="Proteomes" id="UP001652504"/>
    </source>
</evidence>
<reference evidence="4 5" key="1">
    <citation type="submission" date="2022-10" db="EMBL/GenBank/DDBJ databases">
        <title>Aestuariibacter sp. AA17 isolated from Montipora capitata coral fragment.</title>
        <authorList>
            <person name="Emsley S.A."/>
            <person name="Pfannmuller K.M."/>
            <person name="Loughran R.M."/>
            <person name="Shlafstein M."/>
            <person name="Papke E."/>
            <person name="Saw J.H."/>
            <person name="Ushijima B."/>
            <person name="Videau P."/>
        </authorList>
    </citation>
    <scope>NUCLEOTIDE SEQUENCE [LARGE SCALE GENOMIC DNA]</scope>
    <source>
        <strain evidence="4 5">AA17</strain>
    </source>
</reference>
<dbReference type="InterPro" id="IPR036366">
    <property type="entry name" value="PGBDSf"/>
</dbReference>
<feature type="domain" description="Peptidoglycan binding-like" evidence="2">
    <location>
        <begin position="351"/>
        <end position="397"/>
    </location>
</feature>
<evidence type="ECO:0000313" key="4">
    <source>
        <dbReference type="EMBL" id="MCV2883504.1"/>
    </source>
</evidence>
<dbReference type="Gene3D" id="1.10.101.10">
    <property type="entry name" value="PGBD-like superfamily/PGBD"/>
    <property type="match status" value="1"/>
</dbReference>
<evidence type="ECO:0000256" key="1">
    <source>
        <dbReference type="SAM" id="SignalP"/>
    </source>
</evidence>
<dbReference type="InterPro" id="IPR011970">
    <property type="entry name" value="MltB_2"/>
</dbReference>
<dbReference type="CDD" id="cd13399">
    <property type="entry name" value="Slt35-like"/>
    <property type="match status" value="1"/>
</dbReference>
<dbReference type="InterPro" id="IPR043426">
    <property type="entry name" value="MltB-like"/>
</dbReference>
<dbReference type="RefSeq" id="WP_263710701.1">
    <property type="nucleotide sequence ID" value="NZ_JAOWKX010000001.1"/>
</dbReference>
<organism evidence="4 5">
    <name type="scientific">Fluctibacter corallii</name>
    <dbReference type="NCBI Taxonomy" id="2984329"/>
    <lineage>
        <taxon>Bacteria</taxon>
        <taxon>Pseudomonadati</taxon>
        <taxon>Pseudomonadota</taxon>
        <taxon>Gammaproteobacteria</taxon>
        <taxon>Alteromonadales</taxon>
        <taxon>Alteromonadaceae</taxon>
        <taxon>Fluctibacter</taxon>
    </lineage>
</organism>
<dbReference type="EMBL" id="JAOWKX010000001">
    <property type="protein sequence ID" value="MCV2883504.1"/>
    <property type="molecule type" value="Genomic_DNA"/>
</dbReference>
<evidence type="ECO:0000259" key="2">
    <source>
        <dbReference type="Pfam" id="PF01471"/>
    </source>
</evidence>
<feature type="domain" description="Transglycosylase SLT" evidence="3">
    <location>
        <begin position="39"/>
        <end position="330"/>
    </location>
</feature>
<dbReference type="InterPro" id="IPR023346">
    <property type="entry name" value="Lysozyme-like_dom_sf"/>
</dbReference>
<gene>
    <name evidence="4" type="ORF">OE749_02175</name>
</gene>
<keyword evidence="5" id="KW-1185">Reference proteome</keyword>
<name>A0ABT3A4C7_9ALTE</name>
<accession>A0ABT3A4C7</accession>
<evidence type="ECO:0000259" key="3">
    <source>
        <dbReference type="Pfam" id="PF13406"/>
    </source>
</evidence>
<sequence length="411" mass="45630">MFRPIFLSFSLLALAPISNAVQANDSATKMPQAIPAAEFSQCVERLTATAQSQGIDNAATLRVLKNARFLENVIGYDRRQPEFVQTFPNYLNKRVTQWRIDKGRTLLKKHKILLDSLSEKYGIPPHYIMAFWGLETNFGTIKGKMPIIDSLVTLACDQRRSEFFTKELMLALQLFERENLTTEKMVGSWAGAMGHTQFMPSAYMAYALDGDNDNRVDLWESEADAFTSAANFLHHLGWQRGYRWGREIQLPAGFDYSLAGRHTKLSLTQWAAKGVTKADGAELGKGELSASVLVPSGHEGPAFLIYDNFKVIMRWNNSESYALAVGYLADRIVGSPKLTASLPDHPNFTVDEMKSLQAALKKLNFDVGEIDGIYGPATRSALQAFQSSQGLVADGYPAPSVNQKVLSQAQM</sequence>
<dbReference type="Proteomes" id="UP001652504">
    <property type="component" value="Unassembled WGS sequence"/>
</dbReference>
<dbReference type="InterPro" id="IPR036365">
    <property type="entry name" value="PGBD-like_sf"/>
</dbReference>
<dbReference type="PANTHER" id="PTHR30163">
    <property type="entry name" value="MEMBRANE-BOUND LYTIC MUREIN TRANSGLYCOSYLASE B"/>
    <property type="match status" value="1"/>
</dbReference>
<feature type="signal peptide" evidence="1">
    <location>
        <begin position="1"/>
        <end position="23"/>
    </location>
</feature>
<keyword evidence="1" id="KW-0732">Signal</keyword>
<dbReference type="NCBIfam" id="TIGR02283">
    <property type="entry name" value="MltB_2"/>
    <property type="match status" value="1"/>
</dbReference>
<dbReference type="Gene3D" id="1.10.530.10">
    <property type="match status" value="1"/>
</dbReference>
<protein>
    <submittedName>
        <fullName evidence="4">Lytic murein transglycosylase</fullName>
    </submittedName>
</protein>
<dbReference type="SUPFAM" id="SSF47090">
    <property type="entry name" value="PGBD-like"/>
    <property type="match status" value="1"/>
</dbReference>
<dbReference type="InterPro" id="IPR002477">
    <property type="entry name" value="Peptidoglycan-bd-like"/>
</dbReference>
<comment type="caution">
    <text evidence="4">The sequence shown here is derived from an EMBL/GenBank/DDBJ whole genome shotgun (WGS) entry which is preliminary data.</text>
</comment>
<dbReference type="Gene3D" id="1.10.8.350">
    <property type="entry name" value="Bacterial muramidase"/>
    <property type="match status" value="1"/>
</dbReference>
<feature type="chain" id="PRO_5047451188" evidence="1">
    <location>
        <begin position="24"/>
        <end position="411"/>
    </location>
</feature>
<dbReference type="PANTHER" id="PTHR30163:SF8">
    <property type="entry name" value="LYTIC MUREIN TRANSGLYCOSYLASE"/>
    <property type="match status" value="1"/>
</dbReference>
<dbReference type="SUPFAM" id="SSF53955">
    <property type="entry name" value="Lysozyme-like"/>
    <property type="match status" value="1"/>
</dbReference>